<evidence type="ECO:0000313" key="3">
    <source>
        <dbReference type="EMBL" id="GJE27306.1"/>
    </source>
</evidence>
<reference evidence="3" key="2">
    <citation type="submission" date="2021-08" db="EMBL/GenBank/DDBJ databases">
        <authorList>
            <person name="Tani A."/>
            <person name="Ola A."/>
            <person name="Ogura Y."/>
            <person name="Katsura K."/>
            <person name="Hayashi T."/>
        </authorList>
    </citation>
    <scope>NUCLEOTIDE SEQUENCE</scope>
    <source>
        <strain evidence="3">NBRC 15689</strain>
    </source>
</reference>
<dbReference type="EMBL" id="BPQV01000005">
    <property type="protein sequence ID" value="GJE27306.1"/>
    <property type="molecule type" value="Genomic_DNA"/>
</dbReference>
<evidence type="ECO:0000259" key="2">
    <source>
        <dbReference type="Pfam" id="PF20766"/>
    </source>
</evidence>
<accession>A0ABQ4TAE5</accession>
<feature type="domain" description="DUF447" evidence="2">
    <location>
        <begin position="140"/>
        <end position="191"/>
    </location>
</feature>
<organism evidence="3 4">
    <name type="scientific">Methylobacterium organophilum</name>
    <dbReference type="NCBI Taxonomy" id="410"/>
    <lineage>
        <taxon>Bacteria</taxon>
        <taxon>Pseudomonadati</taxon>
        <taxon>Pseudomonadota</taxon>
        <taxon>Alphaproteobacteria</taxon>
        <taxon>Hyphomicrobiales</taxon>
        <taxon>Methylobacteriaceae</taxon>
        <taxon>Methylobacterium</taxon>
    </lineage>
</organism>
<dbReference type="SUPFAM" id="SSF50475">
    <property type="entry name" value="FMN-binding split barrel"/>
    <property type="match status" value="1"/>
</dbReference>
<dbReference type="Pfam" id="PF20766">
    <property type="entry name" value="DUF447_C"/>
    <property type="match status" value="1"/>
</dbReference>
<dbReference type="Pfam" id="PF04289">
    <property type="entry name" value="DUF447_N"/>
    <property type="match status" value="1"/>
</dbReference>
<evidence type="ECO:0000259" key="1">
    <source>
        <dbReference type="Pfam" id="PF04289"/>
    </source>
</evidence>
<dbReference type="InterPro" id="IPR012349">
    <property type="entry name" value="Split_barrel_FMN-bd"/>
</dbReference>
<evidence type="ECO:0008006" key="5">
    <source>
        <dbReference type="Google" id="ProtNLM"/>
    </source>
</evidence>
<protein>
    <recommendedName>
        <fullName evidence="5">Tetrahydromethanopterin synthesis protein</fullName>
    </recommendedName>
</protein>
<keyword evidence="4" id="KW-1185">Reference proteome</keyword>
<sequence>MRAGRARIEPGVETVPLILETIVTTLSPEGALHLVPFGLIQDGADYVLAPFRPSPTIHNLATNPVFAASAPSDVRVIAGVVTGRRDWPVVPCEKIAGQRLAECFGHAEFEVVAVEEDAARPRYRGRLVHAMSHRPFIGYNRAQAAVLEAAILSTRLHMLPPDKILTEMAYHAIAISKTAGPAEREAWDWIEDKVAQALGRSERVLGNTGSAS</sequence>
<dbReference type="Gene3D" id="1.20.58.290">
    <property type="entry name" value="Hypothetical membrane protein ta0354_69_121"/>
    <property type="match status" value="1"/>
</dbReference>
<feature type="domain" description="DUF447" evidence="1">
    <location>
        <begin position="20"/>
        <end position="133"/>
    </location>
</feature>
<name>A0ABQ4TAE5_METOR</name>
<evidence type="ECO:0000313" key="4">
    <source>
        <dbReference type="Proteomes" id="UP001055156"/>
    </source>
</evidence>
<dbReference type="InterPro" id="IPR049288">
    <property type="entry name" value="DUF447_C"/>
</dbReference>
<comment type="caution">
    <text evidence="3">The sequence shown here is derived from an EMBL/GenBank/DDBJ whole genome shotgun (WGS) entry which is preliminary data.</text>
</comment>
<dbReference type="InterPro" id="IPR007386">
    <property type="entry name" value="DUF447_N"/>
</dbReference>
<dbReference type="Proteomes" id="UP001055156">
    <property type="component" value="Unassembled WGS sequence"/>
</dbReference>
<reference evidence="3" key="1">
    <citation type="journal article" date="2021" name="Front. Microbiol.">
        <title>Comprehensive Comparative Genomics and Phenotyping of Methylobacterium Species.</title>
        <authorList>
            <person name="Alessa O."/>
            <person name="Ogura Y."/>
            <person name="Fujitani Y."/>
            <person name="Takami H."/>
            <person name="Hayashi T."/>
            <person name="Sahin N."/>
            <person name="Tani A."/>
        </authorList>
    </citation>
    <scope>NUCLEOTIDE SEQUENCE</scope>
    <source>
        <strain evidence="3">NBRC 15689</strain>
    </source>
</reference>
<dbReference type="Gene3D" id="2.30.110.10">
    <property type="entry name" value="Electron Transport, Fmn-binding Protein, Chain A"/>
    <property type="match status" value="1"/>
</dbReference>
<proteinExistence type="predicted"/>
<gene>
    <name evidence="3" type="ORF">LKMONMHP_2164</name>
</gene>